<evidence type="ECO:0000256" key="6">
    <source>
        <dbReference type="SAM" id="Phobius"/>
    </source>
</evidence>
<feature type="transmembrane region" description="Helical" evidence="6">
    <location>
        <begin position="325"/>
        <end position="346"/>
    </location>
</feature>
<dbReference type="Pfam" id="PF02133">
    <property type="entry name" value="Transp_cyt_pur"/>
    <property type="match status" value="1"/>
</dbReference>
<protein>
    <submittedName>
        <fullName evidence="7">Cytosine permease</fullName>
    </submittedName>
</protein>
<accession>A0A5J5H0W5</accession>
<organism evidence="7 8">
    <name type="scientific">Niallia endozanthoxylica</name>
    <dbReference type="NCBI Taxonomy" id="2036016"/>
    <lineage>
        <taxon>Bacteria</taxon>
        <taxon>Bacillati</taxon>
        <taxon>Bacillota</taxon>
        <taxon>Bacilli</taxon>
        <taxon>Bacillales</taxon>
        <taxon>Bacillaceae</taxon>
        <taxon>Niallia</taxon>
    </lineage>
</organism>
<feature type="transmembrane region" description="Helical" evidence="6">
    <location>
        <begin position="127"/>
        <end position="146"/>
    </location>
</feature>
<dbReference type="Proteomes" id="UP000326671">
    <property type="component" value="Unassembled WGS sequence"/>
</dbReference>
<keyword evidence="8" id="KW-1185">Reference proteome</keyword>
<evidence type="ECO:0000256" key="5">
    <source>
        <dbReference type="ARBA" id="ARBA00023136"/>
    </source>
</evidence>
<dbReference type="RefSeq" id="WP_150442567.1">
    <property type="nucleotide sequence ID" value="NZ_VYKL01000046.1"/>
</dbReference>
<keyword evidence="5 6" id="KW-0472">Membrane</keyword>
<feature type="transmembrane region" description="Helical" evidence="6">
    <location>
        <begin position="53"/>
        <end position="74"/>
    </location>
</feature>
<feature type="transmembrane region" description="Helical" evidence="6">
    <location>
        <begin position="21"/>
        <end position="41"/>
    </location>
</feature>
<feature type="transmembrane region" description="Helical" evidence="6">
    <location>
        <begin position="391"/>
        <end position="410"/>
    </location>
</feature>
<gene>
    <name evidence="7" type="primary">codB</name>
    <name evidence="7" type="ORF">F4V44_24150</name>
</gene>
<feature type="transmembrane region" description="Helical" evidence="6">
    <location>
        <begin position="301"/>
        <end position="319"/>
    </location>
</feature>
<proteinExistence type="inferred from homology"/>
<dbReference type="NCBIfam" id="NF008241">
    <property type="entry name" value="PRK11017.1"/>
    <property type="match status" value="1"/>
</dbReference>
<dbReference type="GO" id="GO:0005886">
    <property type="term" value="C:plasma membrane"/>
    <property type="evidence" value="ECO:0007669"/>
    <property type="project" value="TreeGrafter"/>
</dbReference>
<comment type="similarity">
    <text evidence="2">Belongs to the purine-cytosine permease (2.A.39) family.</text>
</comment>
<evidence type="ECO:0000256" key="2">
    <source>
        <dbReference type="ARBA" id="ARBA00008974"/>
    </source>
</evidence>
<dbReference type="Gene3D" id="1.10.4160.10">
    <property type="entry name" value="Hydantoin permease"/>
    <property type="match status" value="1"/>
</dbReference>
<dbReference type="EMBL" id="VYKL01000046">
    <property type="protein sequence ID" value="KAA9014209.1"/>
    <property type="molecule type" value="Genomic_DNA"/>
</dbReference>
<keyword evidence="3 6" id="KW-0812">Transmembrane</keyword>
<dbReference type="InterPro" id="IPR030191">
    <property type="entry name" value="CodB"/>
</dbReference>
<evidence type="ECO:0000256" key="3">
    <source>
        <dbReference type="ARBA" id="ARBA00022692"/>
    </source>
</evidence>
<feature type="transmembrane region" description="Helical" evidence="6">
    <location>
        <begin position="95"/>
        <end position="121"/>
    </location>
</feature>
<dbReference type="CDD" id="cd11484">
    <property type="entry name" value="SLC-NCS1sbd_CobB-like"/>
    <property type="match status" value="1"/>
</dbReference>
<dbReference type="InterPro" id="IPR001248">
    <property type="entry name" value="Pur-cyt_permease"/>
</dbReference>
<comment type="subcellular location">
    <subcellularLocation>
        <location evidence="1">Membrane</location>
        <topology evidence="1">Multi-pass membrane protein</topology>
    </subcellularLocation>
</comment>
<evidence type="ECO:0000313" key="7">
    <source>
        <dbReference type="EMBL" id="KAA9014209.1"/>
    </source>
</evidence>
<feature type="transmembrane region" description="Helical" evidence="6">
    <location>
        <begin position="260"/>
        <end position="280"/>
    </location>
</feature>
<dbReference type="PANTHER" id="PTHR30569">
    <property type="entry name" value="CYTOSINE TRANSPORTER CODB"/>
    <property type="match status" value="1"/>
</dbReference>
<dbReference type="PANTHER" id="PTHR30569:SF0">
    <property type="entry name" value="CYTOSINE PERMEASE"/>
    <property type="match status" value="1"/>
</dbReference>
<name>A0A5J5H0W5_9BACI</name>
<dbReference type="OrthoDB" id="9787279at2"/>
<feature type="transmembrane region" description="Helical" evidence="6">
    <location>
        <begin position="191"/>
        <end position="212"/>
    </location>
</feature>
<sequence>MENKDLEFSLSPVPQSHRNGFWKILAVMLGLTFFSASMWAGGTLGNGLSFTTFMLVVLAGNLLLGIYTGALAHISAKTGLSTHLLTKYAFGIKGSYLSSFLLASTQVGWFGVGVAMFAVPVHKVTGINLYLLIVLSGILMTLTAIYGMKALAILGMVAVPAIAILGSYSVFEATETIGGMEGLMAYQPVQGLGIAAALTICIGSFVSAGTLTPDFTRFAKTSKSAVTATVIAFFLGNSLMFLFGAVGAMTYGKSDISDVMFLQGLILPAIIVLGLNIWTTNENALYASSLGYTTITKWNKNKIVVFNGVLGTIAAMWLYNNFTGFLTVLGSALPSIGAIIIADYFFLNRAKYKVAFKKMTFKSVNWMAILAWAGGVAAAELLPGIAPINGLAGSIILYIILMKSAPLFAAKSVRKLNEKVS</sequence>
<keyword evidence="4 6" id="KW-1133">Transmembrane helix</keyword>
<evidence type="ECO:0000313" key="8">
    <source>
        <dbReference type="Proteomes" id="UP000326671"/>
    </source>
</evidence>
<dbReference type="AlphaFoldDB" id="A0A5J5H0W5"/>
<evidence type="ECO:0000256" key="1">
    <source>
        <dbReference type="ARBA" id="ARBA00004141"/>
    </source>
</evidence>
<feature type="transmembrane region" description="Helical" evidence="6">
    <location>
        <begin position="151"/>
        <end position="171"/>
    </location>
</feature>
<comment type="caution">
    <text evidence="7">The sequence shown here is derived from an EMBL/GenBank/DDBJ whole genome shotgun (WGS) entry which is preliminary data.</text>
</comment>
<evidence type="ECO:0000256" key="4">
    <source>
        <dbReference type="ARBA" id="ARBA00022989"/>
    </source>
</evidence>
<feature type="transmembrane region" description="Helical" evidence="6">
    <location>
        <begin position="224"/>
        <end position="248"/>
    </location>
</feature>
<reference evidence="7 8" key="1">
    <citation type="submission" date="2019-09" db="EMBL/GenBank/DDBJ databases">
        <title>Whole genome sequences of isolates from the Mars Exploration Rovers.</title>
        <authorList>
            <person name="Seuylemezian A."/>
            <person name="Vaishampayan P."/>
        </authorList>
    </citation>
    <scope>NUCLEOTIDE SEQUENCE [LARGE SCALE GENOMIC DNA]</scope>
    <source>
        <strain evidence="7 8">MER_TA_151</strain>
    </source>
</reference>
<dbReference type="GO" id="GO:0015209">
    <property type="term" value="F:cytosine transmembrane transporter activity"/>
    <property type="evidence" value="ECO:0007669"/>
    <property type="project" value="InterPro"/>
</dbReference>